<accession>A0ABV1V5H8</accession>
<sequence>MNDNAAKATTPEWSELTEAVARFYRGRKVVLLGREVPQYRLRVQALAAMGSQAPFIVGNGIGRGEVPDGVAGYCTAELGTVTFTDTARATDRLLADPPAHVLAALDAYDPEGTAIVLAESNVTRATMAGRQVADGRPAEWAALEDKLTVERIWDELGVYRLPFEVVPAAGEALRAAHERLDLGHGTVWYRDMEGGVQVTFEQARWVRDAAGLAEATAAVVQECRQVKVSPFLPGTPCGINGFVLADGVVVLRPFEELVLEGPERSQLVYAGCSTHFDPEPEIRDGMRDLARAVGSLMHRETGFRGAFSIGGVRTRTGFVPLDLLPRGNTAHRVMSTATPGLPWGLLQGAVAGGHDLGMSAAAVESVLLRAVERQRGSAVALHCPAPCEVPGRSRWLTADGDALRLSRKDERSDACLVQDPLDSGSIVIMIAGPGALSGERRLASRAADSFAISDRLWRTGLDNLREMPAAVR</sequence>
<reference evidence="1 2" key="1">
    <citation type="submission" date="2024-06" db="EMBL/GenBank/DDBJ databases">
        <title>The Natural Products Discovery Center: Release of the First 8490 Sequenced Strains for Exploring Actinobacteria Biosynthetic Diversity.</title>
        <authorList>
            <person name="Kalkreuter E."/>
            <person name="Kautsar S.A."/>
            <person name="Yang D."/>
            <person name="Bader C.D."/>
            <person name="Teijaro C.N."/>
            <person name="Fluegel L."/>
            <person name="Davis C.M."/>
            <person name="Simpson J.R."/>
            <person name="Lauterbach L."/>
            <person name="Steele A.D."/>
            <person name="Gui C."/>
            <person name="Meng S."/>
            <person name="Li G."/>
            <person name="Viehrig K."/>
            <person name="Ye F."/>
            <person name="Su P."/>
            <person name="Kiefer A.F."/>
            <person name="Nichols A."/>
            <person name="Cepeda A.J."/>
            <person name="Yan W."/>
            <person name="Fan B."/>
            <person name="Jiang Y."/>
            <person name="Adhikari A."/>
            <person name="Zheng C.-J."/>
            <person name="Schuster L."/>
            <person name="Cowan T.M."/>
            <person name="Smanski M.J."/>
            <person name="Chevrette M.G."/>
            <person name="De Carvalho L.P.S."/>
            <person name="Shen B."/>
        </authorList>
    </citation>
    <scope>NUCLEOTIDE SEQUENCE [LARGE SCALE GENOMIC DNA]</scope>
    <source>
        <strain evidence="1 2">NPDC000837</strain>
    </source>
</reference>
<evidence type="ECO:0000313" key="2">
    <source>
        <dbReference type="Proteomes" id="UP001445472"/>
    </source>
</evidence>
<dbReference type="EMBL" id="JBEPBX010000056">
    <property type="protein sequence ID" value="MER6618285.1"/>
    <property type="molecule type" value="Genomic_DNA"/>
</dbReference>
<dbReference type="Proteomes" id="UP001445472">
    <property type="component" value="Unassembled WGS sequence"/>
</dbReference>
<name>A0ABV1V5H8_9ACTN</name>
<dbReference type="RefSeq" id="WP_351979176.1">
    <property type="nucleotide sequence ID" value="NZ_JBEPBX010000056.1"/>
</dbReference>
<keyword evidence="2" id="KW-1185">Reference proteome</keyword>
<dbReference type="SUPFAM" id="SSF56059">
    <property type="entry name" value="Glutathione synthetase ATP-binding domain-like"/>
    <property type="match status" value="1"/>
</dbReference>
<protein>
    <submittedName>
        <fullName evidence="1">Uncharacterized protein</fullName>
    </submittedName>
</protein>
<evidence type="ECO:0000313" key="1">
    <source>
        <dbReference type="EMBL" id="MER6618285.1"/>
    </source>
</evidence>
<gene>
    <name evidence="1" type="ORF">ABT276_34280</name>
</gene>
<organism evidence="1 2">
    <name type="scientific">Streptomyces xantholiticus</name>
    <dbReference type="NCBI Taxonomy" id="68285"/>
    <lineage>
        <taxon>Bacteria</taxon>
        <taxon>Bacillati</taxon>
        <taxon>Actinomycetota</taxon>
        <taxon>Actinomycetes</taxon>
        <taxon>Kitasatosporales</taxon>
        <taxon>Streptomycetaceae</taxon>
        <taxon>Streptomyces</taxon>
    </lineage>
</organism>
<proteinExistence type="predicted"/>
<comment type="caution">
    <text evidence="1">The sequence shown here is derived from an EMBL/GenBank/DDBJ whole genome shotgun (WGS) entry which is preliminary data.</text>
</comment>